<dbReference type="Gene3D" id="3.40.50.1000">
    <property type="entry name" value="HAD superfamily/HAD-like"/>
    <property type="match status" value="1"/>
</dbReference>
<evidence type="ECO:0000313" key="5">
    <source>
        <dbReference type="Proteomes" id="UP001500236"/>
    </source>
</evidence>
<dbReference type="InterPro" id="IPR006439">
    <property type="entry name" value="HAD-SF_hydro_IA"/>
</dbReference>
<proteinExistence type="predicted"/>
<accession>A0ABP6LQD9</accession>
<dbReference type="GO" id="GO:0016787">
    <property type="term" value="F:hydrolase activity"/>
    <property type="evidence" value="ECO:0007669"/>
    <property type="project" value="UniProtKB-KW"/>
</dbReference>
<dbReference type="InterPro" id="IPR023214">
    <property type="entry name" value="HAD_sf"/>
</dbReference>
<dbReference type="SUPFAM" id="SSF56784">
    <property type="entry name" value="HAD-like"/>
    <property type="match status" value="1"/>
</dbReference>
<dbReference type="InterPro" id="IPR036412">
    <property type="entry name" value="HAD-like_sf"/>
</dbReference>
<evidence type="ECO:0000313" key="4">
    <source>
        <dbReference type="EMBL" id="GAA3055627.1"/>
    </source>
</evidence>
<dbReference type="RefSeq" id="WP_344685386.1">
    <property type="nucleotide sequence ID" value="NZ_BAAAVT010000004.1"/>
</dbReference>
<organism evidence="4 5">
    <name type="scientific">Nesterenkonia aethiopica</name>
    <dbReference type="NCBI Taxonomy" id="269144"/>
    <lineage>
        <taxon>Bacteria</taxon>
        <taxon>Bacillati</taxon>
        <taxon>Actinomycetota</taxon>
        <taxon>Actinomycetes</taxon>
        <taxon>Micrococcales</taxon>
        <taxon>Micrococcaceae</taxon>
        <taxon>Nesterenkonia</taxon>
    </lineage>
</organism>
<comment type="caution">
    <text evidence="4">The sequence shown here is derived from an EMBL/GenBank/DDBJ whole genome shotgun (WGS) entry which is preliminary data.</text>
</comment>
<dbReference type="InterPro" id="IPR051400">
    <property type="entry name" value="HAD-like_hydrolase"/>
</dbReference>
<dbReference type="PANTHER" id="PTHR46470:SF4">
    <property type="entry name" value="5-AMINO-6-(5-PHOSPHO-D-RIBITYLAMINO)URACIL PHOSPHATASE YIGB"/>
    <property type="match status" value="1"/>
</dbReference>
<name>A0ABP6LQD9_9MICC</name>
<sequence>MNACGVLFDVDDTLVDLESAMRAAFRDLASVHCLQEGTVWEDAAWEAALGTFCEDAGGQYARYLAGDLSFLEQRIARVRDAYRAAGAPVPDPQSLLRWEDEYEQVVRRRWRPFDDVPHALDRLRHAGVAVGAVTNNVADYQREKLRIAGLESIEVVVGTDTVGAVKPDAAIFHEGARQLGLAPEQCAYVGDNPVVDGAGAREAGLVSVLVDRRDLVDAPAGVTKVSTLEAAVDFVLGAPARVE</sequence>
<keyword evidence="5" id="KW-1185">Reference proteome</keyword>
<dbReference type="NCBIfam" id="TIGR01549">
    <property type="entry name" value="HAD-SF-IA-v1"/>
    <property type="match status" value="1"/>
</dbReference>
<dbReference type="PANTHER" id="PTHR46470">
    <property type="entry name" value="N-ACYLNEURAMINATE-9-PHOSPHATASE"/>
    <property type="match status" value="1"/>
</dbReference>
<evidence type="ECO:0000256" key="1">
    <source>
        <dbReference type="ARBA" id="ARBA00001946"/>
    </source>
</evidence>
<dbReference type="PRINTS" id="PR00413">
    <property type="entry name" value="HADHALOGNASE"/>
</dbReference>
<dbReference type="Pfam" id="PF00702">
    <property type="entry name" value="Hydrolase"/>
    <property type="match status" value="1"/>
</dbReference>
<keyword evidence="2 4" id="KW-0378">Hydrolase</keyword>
<gene>
    <name evidence="4" type="ORF">GCM10010529_06980</name>
</gene>
<dbReference type="EMBL" id="BAAAVT010000004">
    <property type="protein sequence ID" value="GAA3055627.1"/>
    <property type="molecule type" value="Genomic_DNA"/>
</dbReference>
<dbReference type="SFLD" id="SFLDS00003">
    <property type="entry name" value="Haloacid_Dehalogenase"/>
    <property type="match status" value="1"/>
</dbReference>
<reference evidence="5" key="1">
    <citation type="journal article" date="2019" name="Int. J. Syst. Evol. Microbiol.">
        <title>The Global Catalogue of Microorganisms (GCM) 10K type strain sequencing project: providing services to taxonomists for standard genome sequencing and annotation.</title>
        <authorList>
            <consortium name="The Broad Institute Genomics Platform"/>
            <consortium name="The Broad Institute Genome Sequencing Center for Infectious Disease"/>
            <person name="Wu L."/>
            <person name="Ma J."/>
        </authorList>
    </citation>
    <scope>NUCLEOTIDE SEQUENCE [LARGE SCALE GENOMIC DNA]</scope>
    <source>
        <strain evidence="5">JCM 14309</strain>
    </source>
</reference>
<evidence type="ECO:0000256" key="3">
    <source>
        <dbReference type="ARBA" id="ARBA00022842"/>
    </source>
</evidence>
<dbReference type="Proteomes" id="UP001500236">
    <property type="component" value="Unassembled WGS sequence"/>
</dbReference>
<evidence type="ECO:0000256" key="2">
    <source>
        <dbReference type="ARBA" id="ARBA00022801"/>
    </source>
</evidence>
<dbReference type="Gene3D" id="1.20.120.710">
    <property type="entry name" value="Haloacid dehalogenase hydrolase-like domain"/>
    <property type="match status" value="1"/>
</dbReference>
<comment type="cofactor">
    <cofactor evidence="1">
        <name>Mg(2+)</name>
        <dbReference type="ChEBI" id="CHEBI:18420"/>
    </cofactor>
</comment>
<keyword evidence="3" id="KW-0460">Magnesium</keyword>
<dbReference type="SFLD" id="SFLDG01129">
    <property type="entry name" value="C1.5:_HAD__Beta-PGM__Phosphata"/>
    <property type="match status" value="1"/>
</dbReference>
<protein>
    <submittedName>
        <fullName evidence="4">HAD family hydrolase</fullName>
    </submittedName>
</protein>